<evidence type="ECO:0000256" key="1">
    <source>
        <dbReference type="ARBA" id="ARBA00006754"/>
    </source>
</evidence>
<dbReference type="Proteomes" id="UP000033869">
    <property type="component" value="Unassembled WGS sequence"/>
</dbReference>
<evidence type="ECO:0000313" key="5">
    <source>
        <dbReference type="EMBL" id="KKS08744.1"/>
    </source>
</evidence>
<dbReference type="PANTHER" id="PTHR33744:SF15">
    <property type="entry name" value="CARBOHYDRATE DIACID REGULATOR"/>
    <property type="match status" value="1"/>
</dbReference>
<dbReference type="InterPro" id="IPR051448">
    <property type="entry name" value="CdaR-like_regulators"/>
</dbReference>
<dbReference type="SUPFAM" id="SSF46689">
    <property type="entry name" value="Homeodomain-like"/>
    <property type="match status" value="1"/>
</dbReference>
<dbReference type="Pfam" id="PF13556">
    <property type="entry name" value="HTH_30"/>
    <property type="match status" value="1"/>
</dbReference>
<feature type="domain" description="PucR C-terminal helix-turn-helix" evidence="3">
    <location>
        <begin position="328"/>
        <end position="383"/>
    </location>
</feature>
<dbReference type="InterPro" id="IPR009057">
    <property type="entry name" value="Homeodomain-like_sf"/>
</dbReference>
<dbReference type="InterPro" id="IPR008599">
    <property type="entry name" value="Diacid_rec"/>
</dbReference>
<evidence type="ECO:0000259" key="3">
    <source>
        <dbReference type="Pfam" id="PF13556"/>
    </source>
</evidence>
<dbReference type="EMBL" id="LCBL01000005">
    <property type="protein sequence ID" value="KKS08744.1"/>
    <property type="molecule type" value="Genomic_DNA"/>
</dbReference>
<evidence type="ECO:0000259" key="2">
    <source>
        <dbReference type="Pfam" id="PF05651"/>
    </source>
</evidence>
<protein>
    <submittedName>
        <fullName evidence="5">Transcriptional regulator, CdaR</fullName>
    </submittedName>
</protein>
<accession>A0A0G0W6Z3</accession>
<dbReference type="Gene3D" id="1.10.10.2840">
    <property type="entry name" value="PucR C-terminal helix-turn-helix domain"/>
    <property type="match status" value="1"/>
</dbReference>
<feature type="domain" description="CdaR GGDEF-like" evidence="4">
    <location>
        <begin position="134"/>
        <end position="280"/>
    </location>
</feature>
<organism evidence="5 6">
    <name type="scientific">candidate division CPR2 bacterium GW2011_GWC1_41_48</name>
    <dbReference type="NCBI Taxonomy" id="1618344"/>
    <lineage>
        <taxon>Bacteria</taxon>
        <taxon>Bacteria division CPR2</taxon>
    </lineage>
</organism>
<dbReference type="Pfam" id="PF05651">
    <property type="entry name" value="Diacid_rec"/>
    <property type="match status" value="1"/>
</dbReference>
<dbReference type="AlphaFoldDB" id="A0A0G0W6Z3"/>
<dbReference type="Pfam" id="PF17853">
    <property type="entry name" value="GGDEF_2"/>
    <property type="match status" value="1"/>
</dbReference>
<proteinExistence type="inferred from homology"/>
<name>A0A0G0W6Z3_UNCC2</name>
<dbReference type="InterPro" id="IPR041522">
    <property type="entry name" value="CdaR_GGDEF"/>
</dbReference>
<comment type="caution">
    <text evidence="5">The sequence shown here is derived from an EMBL/GenBank/DDBJ whole genome shotgun (WGS) entry which is preliminary data.</text>
</comment>
<dbReference type="PANTHER" id="PTHR33744">
    <property type="entry name" value="CARBOHYDRATE DIACID REGULATOR"/>
    <property type="match status" value="1"/>
</dbReference>
<evidence type="ECO:0000313" key="6">
    <source>
        <dbReference type="Proteomes" id="UP000033869"/>
    </source>
</evidence>
<dbReference type="InterPro" id="IPR025736">
    <property type="entry name" value="PucR_C-HTH_dom"/>
</dbReference>
<dbReference type="InterPro" id="IPR042070">
    <property type="entry name" value="PucR_C-HTH_sf"/>
</dbReference>
<reference evidence="5 6" key="1">
    <citation type="journal article" date="2015" name="Nature">
        <title>rRNA introns, odd ribosomes, and small enigmatic genomes across a large radiation of phyla.</title>
        <authorList>
            <person name="Brown C.T."/>
            <person name="Hug L.A."/>
            <person name="Thomas B.C."/>
            <person name="Sharon I."/>
            <person name="Castelle C.J."/>
            <person name="Singh A."/>
            <person name="Wilkins M.J."/>
            <person name="Williams K.H."/>
            <person name="Banfield J.F."/>
        </authorList>
    </citation>
    <scope>NUCLEOTIDE SEQUENCE [LARGE SCALE GENOMIC DNA]</scope>
</reference>
<feature type="domain" description="Putative sugar diacid recognition" evidence="2">
    <location>
        <begin position="3"/>
        <end position="125"/>
    </location>
</feature>
<gene>
    <name evidence="5" type="ORF">UU65_C0005G0055</name>
</gene>
<sequence>MKINKEIAQQIFDKTRDILNMHLAITDDRGIVLAGGRPGDFDLYSYQAINQRRITEEKGEKVVTWSPLYYEGQAVGSFSISGSLSEVTQETIDLVQGLSQVLIYQGMLLEKLYSLDRARAGFIREILMGGSIKSEDQAGEQADILRLNLRANQAIILAHVSGFQENYLASLNNFSPEEKVIKFEEYISSMLRKIEEAFDGNDQNVVVYFGHNIFLILKGIRGGKVTTENSVKFFLKKGKYLHEVIKNITEGEVTIGIGQFYPGFEGLKKSFNDAKLALEIGAKIWGLGKDYHILDVGIFVSLASISHQRKAELSNQLLHPLLENGELKKTVEIFLTSGMNLTKAAKDLHVHRNTLIYRLDKVKQLIGLNPRSFNGALQIKLGFMLSSLK</sequence>
<evidence type="ECO:0000259" key="4">
    <source>
        <dbReference type="Pfam" id="PF17853"/>
    </source>
</evidence>
<comment type="similarity">
    <text evidence="1">Belongs to the CdaR family.</text>
</comment>